<keyword evidence="1 4" id="KW-0489">Methyltransferase</keyword>
<dbReference type="Pfam" id="PF05175">
    <property type="entry name" value="MTS"/>
    <property type="match status" value="1"/>
</dbReference>
<dbReference type="Proteomes" id="UP000001052">
    <property type="component" value="Chromosome"/>
</dbReference>
<dbReference type="PANTHER" id="PTHR47739:SF1">
    <property type="entry name" value="TRNA1(VAL) (ADENINE(37)-N6)-METHYLTRANSFERASE"/>
    <property type="match status" value="1"/>
</dbReference>
<dbReference type="PROSITE" id="PS00092">
    <property type="entry name" value="N6_MTASE"/>
    <property type="match status" value="1"/>
</dbReference>
<dbReference type="PANTHER" id="PTHR47739">
    <property type="entry name" value="TRNA1(VAL) (ADENINE(37)-N6)-METHYLTRANSFERASE"/>
    <property type="match status" value="1"/>
</dbReference>
<dbReference type="InterPro" id="IPR007848">
    <property type="entry name" value="Small_mtfrase_dom"/>
</dbReference>
<reference evidence="4 5" key="2">
    <citation type="journal article" date="2010" name="Stand. Genomic Sci.">
        <title>Complete genome sequence of Desulfohalobium retbaense type strain (HR(100)).</title>
        <authorList>
            <person name="Spring S."/>
            <person name="Nolan M."/>
            <person name="Lapidus A."/>
            <person name="Glavina Del Rio T."/>
            <person name="Copeland A."/>
            <person name="Tice H."/>
            <person name="Cheng J.F."/>
            <person name="Lucas S."/>
            <person name="Land M."/>
            <person name="Chen F."/>
            <person name="Bruce D."/>
            <person name="Goodwin L."/>
            <person name="Pitluck S."/>
            <person name="Ivanova N."/>
            <person name="Mavromatis K."/>
            <person name="Mikhailova N."/>
            <person name="Pati A."/>
            <person name="Chen A."/>
            <person name="Palaniappan K."/>
            <person name="Hauser L."/>
            <person name="Chang Y.J."/>
            <person name="Jeffries C.D."/>
            <person name="Munk C."/>
            <person name="Kiss H."/>
            <person name="Chain P."/>
            <person name="Han C."/>
            <person name="Brettin T."/>
            <person name="Detter J.C."/>
            <person name="Schuler E."/>
            <person name="Goker M."/>
            <person name="Rohde M."/>
            <person name="Bristow J."/>
            <person name="Eisen J.A."/>
            <person name="Markowitz V."/>
            <person name="Hugenholtz P."/>
            <person name="Kyrpides N.C."/>
            <person name="Klenk H.P."/>
        </authorList>
    </citation>
    <scope>NUCLEOTIDE SEQUENCE [LARGE SCALE GENOMIC DNA]</scope>
    <source>
        <strain evidence="4 5">DSM 5692</strain>
    </source>
</reference>
<dbReference type="InterPro" id="IPR029063">
    <property type="entry name" value="SAM-dependent_MTases_sf"/>
</dbReference>
<name>C8X0Q8_DESRD</name>
<dbReference type="GO" id="GO:0032259">
    <property type="term" value="P:methylation"/>
    <property type="evidence" value="ECO:0007669"/>
    <property type="project" value="UniProtKB-KW"/>
</dbReference>
<dbReference type="CDD" id="cd02440">
    <property type="entry name" value="AdoMet_MTases"/>
    <property type="match status" value="1"/>
</dbReference>
<evidence type="ECO:0000259" key="3">
    <source>
        <dbReference type="Pfam" id="PF05175"/>
    </source>
</evidence>
<dbReference type="KEGG" id="drt:Dret_0713"/>
<organism evidence="4 5">
    <name type="scientific">Desulfohalobium retbaense (strain ATCC 49708 / DSM 5692 / JCM 16813 / HR100)</name>
    <dbReference type="NCBI Taxonomy" id="485915"/>
    <lineage>
        <taxon>Bacteria</taxon>
        <taxon>Pseudomonadati</taxon>
        <taxon>Thermodesulfobacteriota</taxon>
        <taxon>Desulfovibrionia</taxon>
        <taxon>Desulfovibrionales</taxon>
        <taxon>Desulfohalobiaceae</taxon>
        <taxon>Desulfohalobium</taxon>
    </lineage>
</organism>
<dbReference type="SUPFAM" id="SSF53335">
    <property type="entry name" value="S-adenosyl-L-methionine-dependent methyltransferases"/>
    <property type="match status" value="1"/>
</dbReference>
<dbReference type="OrthoDB" id="5489421at2"/>
<dbReference type="EMBL" id="CP001734">
    <property type="protein sequence ID" value="ACV68005.1"/>
    <property type="molecule type" value="Genomic_DNA"/>
</dbReference>
<evidence type="ECO:0000313" key="4">
    <source>
        <dbReference type="EMBL" id="ACV68005.1"/>
    </source>
</evidence>
<sequence>MPTAARAIFPRGLQQPESGFRFSADALLLACFSPAPTGTQVLDLGAGCGVVGFGLALRQPGIQLTGVDCNPEMVAAARENAARLGLEQRAVFVEADAALVRDTATPLDPESFPLVVCNPPYRDPETGRSCNDAARQQARFAGKQGLHAFVEAAAYVLCNRGRLCLVYLAERLPALLTLLRDHRLEPKRMRFVHSRADAAAKLVLVEARKNGGAQLTVEAPLVLYTAAGLSPEATAFCPYLACNARRRTS</sequence>
<evidence type="ECO:0000256" key="2">
    <source>
        <dbReference type="ARBA" id="ARBA00022691"/>
    </source>
</evidence>
<keyword evidence="5" id="KW-1185">Reference proteome</keyword>
<reference evidence="5" key="1">
    <citation type="submission" date="2009-09" db="EMBL/GenBank/DDBJ databases">
        <title>The complete chromosome of Desulfohalobium retbaense DSM 5692.</title>
        <authorList>
            <consortium name="US DOE Joint Genome Institute (JGI-PGF)"/>
            <person name="Lucas S."/>
            <person name="Copeland A."/>
            <person name="Lapidus A."/>
            <person name="Glavina del Rio T."/>
            <person name="Dalin E."/>
            <person name="Tice H."/>
            <person name="Bruce D."/>
            <person name="Goodwin L."/>
            <person name="Pitluck S."/>
            <person name="Kyrpides N."/>
            <person name="Mavromatis K."/>
            <person name="Ivanova N."/>
            <person name="Mikhailova N."/>
            <person name="Munk A.C."/>
            <person name="Brettin T."/>
            <person name="Detter J.C."/>
            <person name="Han C."/>
            <person name="Tapia R."/>
            <person name="Larimer F."/>
            <person name="Land M."/>
            <person name="Hauser L."/>
            <person name="Markowitz V."/>
            <person name="Cheng J.-F."/>
            <person name="Hugenholtz P."/>
            <person name="Woyke T."/>
            <person name="Wu D."/>
            <person name="Spring S."/>
            <person name="Klenk H.-P."/>
            <person name="Eisen J.A."/>
        </authorList>
    </citation>
    <scope>NUCLEOTIDE SEQUENCE [LARGE SCALE GENOMIC DNA]</scope>
    <source>
        <strain evidence="5">DSM 5692</strain>
    </source>
</reference>
<dbReference type="GO" id="GO:0008170">
    <property type="term" value="F:N-methyltransferase activity"/>
    <property type="evidence" value="ECO:0007669"/>
    <property type="project" value="UniProtKB-ARBA"/>
</dbReference>
<proteinExistence type="predicted"/>
<dbReference type="InterPro" id="IPR050210">
    <property type="entry name" value="tRNA_Adenine-N(6)_MTase"/>
</dbReference>
<dbReference type="GO" id="GO:0008757">
    <property type="term" value="F:S-adenosylmethionine-dependent methyltransferase activity"/>
    <property type="evidence" value="ECO:0007669"/>
    <property type="project" value="UniProtKB-ARBA"/>
</dbReference>
<dbReference type="Gene3D" id="3.40.50.150">
    <property type="entry name" value="Vaccinia Virus protein VP39"/>
    <property type="match status" value="1"/>
</dbReference>
<keyword evidence="1 4" id="KW-0808">Transferase</keyword>
<feature type="domain" description="Methyltransferase small" evidence="3">
    <location>
        <begin position="26"/>
        <end position="166"/>
    </location>
</feature>
<dbReference type="AlphaFoldDB" id="C8X0Q8"/>
<dbReference type="HOGENOM" id="CLU_061983_1_0_7"/>
<keyword evidence="2" id="KW-0949">S-adenosyl-L-methionine</keyword>
<evidence type="ECO:0000256" key="1">
    <source>
        <dbReference type="ARBA" id="ARBA00022603"/>
    </source>
</evidence>
<gene>
    <name evidence="4" type="ordered locus">Dret_0713</name>
</gene>
<dbReference type="eggNOG" id="COG4123">
    <property type="taxonomic scope" value="Bacteria"/>
</dbReference>
<evidence type="ECO:0000313" key="5">
    <source>
        <dbReference type="Proteomes" id="UP000001052"/>
    </source>
</evidence>
<protein>
    <submittedName>
        <fullName evidence="4">Methyltransferase small</fullName>
    </submittedName>
</protein>
<dbReference type="RefSeq" id="WP_015751163.1">
    <property type="nucleotide sequence ID" value="NC_013223.1"/>
</dbReference>
<accession>C8X0Q8</accession>
<dbReference type="GO" id="GO:0003676">
    <property type="term" value="F:nucleic acid binding"/>
    <property type="evidence" value="ECO:0007669"/>
    <property type="project" value="InterPro"/>
</dbReference>
<dbReference type="STRING" id="485915.Dret_0713"/>
<dbReference type="InterPro" id="IPR002052">
    <property type="entry name" value="DNA_methylase_N6_adenine_CS"/>
</dbReference>